<comment type="caution">
    <text evidence="2">The sequence shown here is derived from an EMBL/GenBank/DDBJ whole genome shotgun (WGS) entry which is preliminary data.</text>
</comment>
<protein>
    <submittedName>
        <fullName evidence="2">Uncharacterized protein</fullName>
    </submittedName>
</protein>
<sequence length="93" mass="9999">MNTETPGSERGGRSGSVFDIRVVIALLFTIYGVVLTGLGMFQSPEELDKAAGVNINLWSGLGMLAFSGFLACWVALRPVRMPEESSDTTENSE</sequence>
<feature type="transmembrane region" description="Helical" evidence="1">
    <location>
        <begin position="20"/>
        <end position="43"/>
    </location>
</feature>
<dbReference type="EMBL" id="VFQC01000002">
    <property type="protein sequence ID" value="TQN28412.1"/>
    <property type="molecule type" value="Genomic_DNA"/>
</dbReference>
<accession>A0A543N9A2</accession>
<reference evidence="2 3" key="1">
    <citation type="submission" date="2019-06" db="EMBL/GenBank/DDBJ databases">
        <title>Sequencing the genomes of 1000 actinobacteria strains.</title>
        <authorList>
            <person name="Klenk H.-P."/>
        </authorList>
    </citation>
    <scope>NUCLEOTIDE SEQUENCE [LARGE SCALE GENOMIC DNA]</scope>
    <source>
        <strain evidence="2 3">DSM 45015</strain>
    </source>
</reference>
<organism evidence="2 3">
    <name type="scientific">Haloactinospora alba</name>
    <dbReference type="NCBI Taxonomy" id="405555"/>
    <lineage>
        <taxon>Bacteria</taxon>
        <taxon>Bacillati</taxon>
        <taxon>Actinomycetota</taxon>
        <taxon>Actinomycetes</taxon>
        <taxon>Streptosporangiales</taxon>
        <taxon>Nocardiopsidaceae</taxon>
        <taxon>Haloactinospora</taxon>
    </lineage>
</organism>
<evidence type="ECO:0000256" key="1">
    <source>
        <dbReference type="SAM" id="Phobius"/>
    </source>
</evidence>
<evidence type="ECO:0000313" key="3">
    <source>
        <dbReference type="Proteomes" id="UP000317422"/>
    </source>
</evidence>
<keyword evidence="3" id="KW-1185">Reference proteome</keyword>
<dbReference type="OrthoDB" id="5196985at2"/>
<name>A0A543N9A2_9ACTN</name>
<dbReference type="Proteomes" id="UP000317422">
    <property type="component" value="Unassembled WGS sequence"/>
</dbReference>
<dbReference type="AlphaFoldDB" id="A0A543N9A2"/>
<gene>
    <name evidence="2" type="ORF">FHX37_3756</name>
</gene>
<evidence type="ECO:0000313" key="2">
    <source>
        <dbReference type="EMBL" id="TQN28412.1"/>
    </source>
</evidence>
<keyword evidence="1" id="KW-1133">Transmembrane helix</keyword>
<keyword evidence="1" id="KW-0472">Membrane</keyword>
<proteinExistence type="predicted"/>
<feature type="transmembrane region" description="Helical" evidence="1">
    <location>
        <begin position="55"/>
        <end position="76"/>
    </location>
</feature>
<keyword evidence="1" id="KW-0812">Transmembrane</keyword>
<dbReference type="RefSeq" id="WP_141925471.1">
    <property type="nucleotide sequence ID" value="NZ_VFQC01000002.1"/>
</dbReference>